<dbReference type="Proteomes" id="UP000026915">
    <property type="component" value="Chromosome 9"/>
</dbReference>
<organism evidence="1 2">
    <name type="scientific">Theobroma cacao</name>
    <name type="common">Cacao</name>
    <name type="synonym">Cocoa</name>
    <dbReference type="NCBI Taxonomy" id="3641"/>
    <lineage>
        <taxon>Eukaryota</taxon>
        <taxon>Viridiplantae</taxon>
        <taxon>Streptophyta</taxon>
        <taxon>Embryophyta</taxon>
        <taxon>Tracheophyta</taxon>
        <taxon>Spermatophyta</taxon>
        <taxon>Magnoliopsida</taxon>
        <taxon>eudicotyledons</taxon>
        <taxon>Gunneridae</taxon>
        <taxon>Pentapetalae</taxon>
        <taxon>rosids</taxon>
        <taxon>malvids</taxon>
        <taxon>Malvales</taxon>
        <taxon>Malvaceae</taxon>
        <taxon>Byttnerioideae</taxon>
        <taxon>Theobroma</taxon>
    </lineage>
</organism>
<accession>A0A061GQY5</accession>
<proteinExistence type="predicted"/>
<evidence type="ECO:0000313" key="2">
    <source>
        <dbReference type="Proteomes" id="UP000026915"/>
    </source>
</evidence>
<dbReference type="Gramene" id="EOY32230">
    <property type="protein sequence ID" value="EOY32230"/>
    <property type="gene ID" value="TCM_039840"/>
</dbReference>
<dbReference type="EMBL" id="CM001887">
    <property type="protein sequence ID" value="EOY32230.1"/>
    <property type="molecule type" value="Genomic_DNA"/>
</dbReference>
<name>A0A061GQY5_THECC</name>
<gene>
    <name evidence="1" type="ORF">TCM_039840</name>
</gene>
<dbReference type="InParanoid" id="A0A061GQY5"/>
<dbReference type="AlphaFoldDB" id="A0A061GQY5"/>
<evidence type="ECO:0000313" key="1">
    <source>
        <dbReference type="EMBL" id="EOY32230.1"/>
    </source>
</evidence>
<sequence>MNHLNSIPICSKHKTETVSFLSIIKQHNPTLLLLIILLPYISCSNTVFKSFQHQRHKAIPYADVSSIIDSNIRAVFPEEGRAAYEDFLYNPQSAAKNREGHCFVLCVYWFCWCLDDTEVVVH</sequence>
<reference evidence="1 2" key="1">
    <citation type="journal article" date="2013" name="Genome Biol.">
        <title>The genome sequence of the most widely cultivated cacao type and its use to identify candidate genes regulating pod color.</title>
        <authorList>
            <person name="Motamayor J.C."/>
            <person name="Mockaitis K."/>
            <person name="Schmutz J."/>
            <person name="Haiminen N."/>
            <person name="Iii D.L."/>
            <person name="Cornejo O."/>
            <person name="Findley S.D."/>
            <person name="Zheng P."/>
            <person name="Utro F."/>
            <person name="Royaert S."/>
            <person name="Saski C."/>
            <person name="Jenkins J."/>
            <person name="Podicheti R."/>
            <person name="Zhao M."/>
            <person name="Scheffler B.E."/>
            <person name="Stack J.C."/>
            <person name="Feltus F.A."/>
            <person name="Mustiga G.M."/>
            <person name="Amores F."/>
            <person name="Phillips W."/>
            <person name="Marelli J.P."/>
            <person name="May G.D."/>
            <person name="Shapiro H."/>
            <person name="Ma J."/>
            <person name="Bustamante C.D."/>
            <person name="Schnell R.J."/>
            <person name="Main D."/>
            <person name="Gilbert D."/>
            <person name="Parida L."/>
            <person name="Kuhn D.N."/>
        </authorList>
    </citation>
    <scope>NUCLEOTIDE SEQUENCE [LARGE SCALE GENOMIC DNA]</scope>
    <source>
        <strain evidence="2">cv. Matina 1-6</strain>
    </source>
</reference>
<dbReference type="HOGENOM" id="CLU_2030923_0_0_1"/>
<protein>
    <submittedName>
        <fullName evidence="1">Uncharacterized protein</fullName>
    </submittedName>
</protein>
<keyword evidence="2" id="KW-1185">Reference proteome</keyword>